<evidence type="ECO:0000313" key="2">
    <source>
        <dbReference type="EMBL" id="QEL20610.1"/>
    </source>
</evidence>
<gene>
    <name evidence="2" type="ORF">PX52LOC_07715</name>
</gene>
<organism evidence="2 3">
    <name type="scientific">Limnoglobus roseus</name>
    <dbReference type="NCBI Taxonomy" id="2598579"/>
    <lineage>
        <taxon>Bacteria</taxon>
        <taxon>Pseudomonadati</taxon>
        <taxon>Planctomycetota</taxon>
        <taxon>Planctomycetia</taxon>
        <taxon>Gemmatales</taxon>
        <taxon>Gemmataceae</taxon>
        <taxon>Limnoglobus</taxon>
    </lineage>
</organism>
<name>A0A5C1ANN7_9BACT</name>
<protein>
    <submittedName>
        <fullName evidence="2">Uncharacterized protein</fullName>
    </submittedName>
</protein>
<dbReference type="AlphaFoldDB" id="A0A5C1ANN7"/>
<sequence length="92" mass="10188">MVAWADGRNLRHDPAAGKVCHVPHAVIPDNIPSSHWLIILDELETKQRWADVCDNLARRNAQPPPAVHSPSAVTLLPRPNPHAPFDQLRSSP</sequence>
<feature type="region of interest" description="Disordered" evidence="1">
    <location>
        <begin position="59"/>
        <end position="92"/>
    </location>
</feature>
<evidence type="ECO:0000256" key="1">
    <source>
        <dbReference type="SAM" id="MobiDB-lite"/>
    </source>
</evidence>
<proteinExistence type="predicted"/>
<dbReference type="KEGG" id="lrs:PX52LOC_07715"/>
<keyword evidence="3" id="KW-1185">Reference proteome</keyword>
<dbReference type="EMBL" id="CP042425">
    <property type="protein sequence ID" value="QEL20610.1"/>
    <property type="molecule type" value="Genomic_DNA"/>
</dbReference>
<dbReference type="Proteomes" id="UP000324974">
    <property type="component" value="Chromosome"/>
</dbReference>
<evidence type="ECO:0000313" key="3">
    <source>
        <dbReference type="Proteomes" id="UP000324974"/>
    </source>
</evidence>
<accession>A0A5C1ANN7</accession>
<reference evidence="3" key="1">
    <citation type="submission" date="2019-08" db="EMBL/GenBank/DDBJ databases">
        <title>Limnoglobus roseus gen. nov., sp. nov., a novel freshwater planctomycete with a giant genome from the family Gemmataceae.</title>
        <authorList>
            <person name="Kulichevskaya I.S."/>
            <person name="Naumoff D.G."/>
            <person name="Miroshnikov K."/>
            <person name="Ivanova A."/>
            <person name="Philippov D.A."/>
            <person name="Hakobyan A."/>
            <person name="Rijpstra I.C."/>
            <person name="Sinninghe Damste J.S."/>
            <person name="Liesack W."/>
            <person name="Dedysh S.N."/>
        </authorList>
    </citation>
    <scope>NUCLEOTIDE SEQUENCE [LARGE SCALE GENOMIC DNA]</scope>
    <source>
        <strain evidence="3">PX52</strain>
    </source>
</reference>